<dbReference type="CDD" id="cd00156">
    <property type="entry name" value="REC"/>
    <property type="match status" value="1"/>
</dbReference>
<name>A0A437MRM4_9SPHI</name>
<accession>A0A437MRM4</accession>
<dbReference type="Gene3D" id="3.40.50.2300">
    <property type="match status" value="1"/>
</dbReference>
<gene>
    <name evidence="1" type="ORF">EOD41_12425</name>
</gene>
<dbReference type="AlphaFoldDB" id="A0A437MRM4"/>
<evidence type="ECO:0000313" key="1">
    <source>
        <dbReference type="EMBL" id="RVU00283.1"/>
    </source>
</evidence>
<reference evidence="1 2" key="1">
    <citation type="submission" date="2019-01" db="EMBL/GenBank/DDBJ databases">
        <authorList>
            <person name="Chen W.-M."/>
        </authorList>
    </citation>
    <scope>NUCLEOTIDE SEQUENCE [LARGE SCALE GENOMIC DNA]</scope>
    <source>
        <strain evidence="1 2">YBJ-36</strain>
    </source>
</reference>
<evidence type="ECO:0000313" key="2">
    <source>
        <dbReference type="Proteomes" id="UP000282759"/>
    </source>
</evidence>
<sequence length="314" mass="36258">MKLHYRILWIDDQIEDYIDLGIKSEFEAYLSSLGFKPTVQTFENGKKAEEAIQTVNFDLILSDYNIQGGDDQGDVLIQKIRDGGVFTEVLFYSAQSNFEEIAKSLYRDRVSFFSLINDEGMREFRERVFRLIRLTIAKLQELNSIRGLVMAETSELDNTVVDILTTFFSEQSDEAASLRTYIIKAIKESTKGNQDRAAKLDDFESATILKERIFDADKKARAIGKLLNIKKLDQQDPFKNFYDNYKTDVIDKRNDLAHAKSDTIDGVEYLILSRKDGEHPEKFDQEKCIEIRKNLQKHADILKKIREVTLPLPS</sequence>
<organism evidence="1 2">
    <name type="scientific">Mucilaginibacter limnophilus</name>
    <dbReference type="NCBI Taxonomy" id="1932778"/>
    <lineage>
        <taxon>Bacteria</taxon>
        <taxon>Pseudomonadati</taxon>
        <taxon>Bacteroidota</taxon>
        <taxon>Sphingobacteriia</taxon>
        <taxon>Sphingobacteriales</taxon>
        <taxon>Sphingobacteriaceae</taxon>
        <taxon>Mucilaginibacter</taxon>
    </lineage>
</organism>
<protein>
    <submittedName>
        <fullName evidence="1">Response regulator</fullName>
    </submittedName>
</protein>
<keyword evidence="2" id="KW-1185">Reference proteome</keyword>
<comment type="caution">
    <text evidence="1">The sequence shown here is derived from an EMBL/GenBank/DDBJ whole genome shotgun (WGS) entry which is preliminary data.</text>
</comment>
<dbReference type="SUPFAM" id="SSF52172">
    <property type="entry name" value="CheY-like"/>
    <property type="match status" value="1"/>
</dbReference>
<dbReference type="RefSeq" id="WP_127705350.1">
    <property type="nucleotide sequence ID" value="NZ_SACK01000005.1"/>
</dbReference>
<dbReference type="Proteomes" id="UP000282759">
    <property type="component" value="Unassembled WGS sequence"/>
</dbReference>
<proteinExistence type="predicted"/>
<dbReference type="InterPro" id="IPR011006">
    <property type="entry name" value="CheY-like_superfamily"/>
</dbReference>
<dbReference type="OrthoDB" id="7284229at2"/>
<dbReference type="EMBL" id="SACK01000005">
    <property type="protein sequence ID" value="RVU00283.1"/>
    <property type="molecule type" value="Genomic_DNA"/>
</dbReference>